<organism evidence="3 4">
    <name type="scientific">Candidatus Muproteobacteria bacterium RBG_19FT_COMBO_61_10</name>
    <dbReference type="NCBI Taxonomy" id="1817761"/>
    <lineage>
        <taxon>Bacteria</taxon>
        <taxon>Pseudomonadati</taxon>
        <taxon>Pseudomonadota</taxon>
        <taxon>Candidatus Muproteobacteria</taxon>
    </lineage>
</organism>
<dbReference type="Pfam" id="PF02021">
    <property type="entry name" value="UPF0102"/>
    <property type="match status" value="1"/>
</dbReference>
<comment type="caution">
    <text evidence="3">The sequence shown here is derived from an EMBL/GenBank/DDBJ whole genome shotgun (WGS) entry which is preliminary data.</text>
</comment>
<dbReference type="HAMAP" id="MF_00048">
    <property type="entry name" value="UPF0102"/>
    <property type="match status" value="1"/>
</dbReference>
<dbReference type="GO" id="GO:0003676">
    <property type="term" value="F:nucleic acid binding"/>
    <property type="evidence" value="ECO:0007669"/>
    <property type="project" value="InterPro"/>
</dbReference>
<dbReference type="AlphaFoldDB" id="A0A1F6UN93"/>
<evidence type="ECO:0000256" key="2">
    <source>
        <dbReference type="HAMAP-Rule" id="MF_00048"/>
    </source>
</evidence>
<accession>A0A1F6UN93</accession>
<reference evidence="3 4" key="1">
    <citation type="journal article" date="2016" name="Nat. Commun.">
        <title>Thousands of microbial genomes shed light on interconnected biogeochemical processes in an aquifer system.</title>
        <authorList>
            <person name="Anantharaman K."/>
            <person name="Brown C.T."/>
            <person name="Hug L.A."/>
            <person name="Sharon I."/>
            <person name="Castelle C.J."/>
            <person name="Probst A.J."/>
            <person name="Thomas B.C."/>
            <person name="Singh A."/>
            <person name="Wilkins M.J."/>
            <person name="Karaoz U."/>
            <person name="Brodie E.L."/>
            <person name="Williams K.H."/>
            <person name="Hubbard S.S."/>
            <person name="Banfield J.F."/>
        </authorList>
    </citation>
    <scope>NUCLEOTIDE SEQUENCE [LARGE SCALE GENOMIC DNA]</scope>
</reference>
<name>A0A1F6UN93_9PROT</name>
<dbReference type="SUPFAM" id="SSF52980">
    <property type="entry name" value="Restriction endonuclease-like"/>
    <property type="match status" value="1"/>
</dbReference>
<dbReference type="PANTHER" id="PTHR34039">
    <property type="entry name" value="UPF0102 PROTEIN YRAN"/>
    <property type="match status" value="1"/>
</dbReference>
<dbReference type="PANTHER" id="PTHR34039:SF1">
    <property type="entry name" value="UPF0102 PROTEIN YRAN"/>
    <property type="match status" value="1"/>
</dbReference>
<evidence type="ECO:0000313" key="4">
    <source>
        <dbReference type="Proteomes" id="UP000177950"/>
    </source>
</evidence>
<dbReference type="EMBL" id="MFSV01000040">
    <property type="protein sequence ID" value="OGI58843.1"/>
    <property type="molecule type" value="Genomic_DNA"/>
</dbReference>
<comment type="similarity">
    <text evidence="1 2">Belongs to the UPF0102 family.</text>
</comment>
<dbReference type="InterPro" id="IPR011335">
    <property type="entry name" value="Restrct_endonuc-II-like"/>
</dbReference>
<evidence type="ECO:0000313" key="3">
    <source>
        <dbReference type="EMBL" id="OGI58843.1"/>
    </source>
</evidence>
<dbReference type="Proteomes" id="UP000177950">
    <property type="component" value="Unassembled WGS sequence"/>
</dbReference>
<protein>
    <recommendedName>
        <fullName evidence="2">UPF0102 protein A2V58_00115</fullName>
    </recommendedName>
</protein>
<gene>
    <name evidence="3" type="ORF">A2V58_00115</name>
</gene>
<proteinExistence type="inferred from homology"/>
<dbReference type="Gene3D" id="3.40.1350.10">
    <property type="match status" value="1"/>
</dbReference>
<dbReference type="NCBIfam" id="NF009154">
    <property type="entry name" value="PRK12497.3-3"/>
    <property type="match status" value="1"/>
</dbReference>
<sequence>MTRPPSHLRQGHDAEQQACEHLQAQGLRLLERNYRSRFGEIDLIMRHANTLVFVEVRYRRSTRFGSPAETVDTRKQARIRATAEHYLQQHPQHTGVSCRFDVVAMTPATDTHAQHAPHYTLNWLPDAFGI</sequence>
<dbReference type="InterPro" id="IPR011856">
    <property type="entry name" value="tRNA_endonuc-like_dom_sf"/>
</dbReference>
<dbReference type="InterPro" id="IPR003509">
    <property type="entry name" value="UPF0102_YraN-like"/>
</dbReference>
<dbReference type="NCBIfam" id="TIGR00252">
    <property type="entry name" value="YraN family protein"/>
    <property type="match status" value="1"/>
</dbReference>
<dbReference type="NCBIfam" id="NF009150">
    <property type="entry name" value="PRK12497.1-3"/>
    <property type="match status" value="1"/>
</dbReference>
<dbReference type="CDD" id="cd20736">
    <property type="entry name" value="PoNe_Nuclease"/>
    <property type="match status" value="1"/>
</dbReference>
<evidence type="ECO:0000256" key="1">
    <source>
        <dbReference type="ARBA" id="ARBA00006738"/>
    </source>
</evidence>